<keyword evidence="2" id="KW-0732">Signal</keyword>
<name>A0A327YZA6_9ACTN</name>
<proteinExistence type="predicted"/>
<organism evidence="3 4">
    <name type="scientific">Actinoplanes lutulentus</name>
    <dbReference type="NCBI Taxonomy" id="1287878"/>
    <lineage>
        <taxon>Bacteria</taxon>
        <taxon>Bacillati</taxon>
        <taxon>Actinomycetota</taxon>
        <taxon>Actinomycetes</taxon>
        <taxon>Micromonosporales</taxon>
        <taxon>Micromonosporaceae</taxon>
        <taxon>Actinoplanes</taxon>
    </lineage>
</organism>
<dbReference type="PROSITE" id="PS51257">
    <property type="entry name" value="PROKAR_LIPOPROTEIN"/>
    <property type="match status" value="1"/>
</dbReference>
<feature type="signal peptide" evidence="2">
    <location>
        <begin position="1"/>
        <end position="20"/>
    </location>
</feature>
<sequence>MIMRTAAAFALPAAFLTACATTDAAPEPNPTTTSAATLTPVAPGCEPTAGIRWSKPSTDAELIKVTLFGEQITESDSTVVLDKPFTTSITQVAAPQAWTAALAASLGKEIGRTVKTGTAATGTSRHLLLSEGQDDPAIPELLLYETAETITATFTVGCATPVTGTLTAWTSATAGSVTCGSRREPAEALGRLARAHCPRTAAPDGSARPDIRLPDDMVGASARTIEGS</sequence>
<reference evidence="3 4" key="1">
    <citation type="submission" date="2018-06" db="EMBL/GenBank/DDBJ databases">
        <title>Genomic Encyclopedia of Type Strains, Phase III (KMG-III): the genomes of soil and plant-associated and newly described type strains.</title>
        <authorList>
            <person name="Whitman W."/>
        </authorList>
    </citation>
    <scope>NUCLEOTIDE SEQUENCE [LARGE SCALE GENOMIC DNA]</scope>
    <source>
        <strain evidence="3 4">CGMCC 4.7090</strain>
    </source>
</reference>
<evidence type="ECO:0008006" key="5">
    <source>
        <dbReference type="Google" id="ProtNLM"/>
    </source>
</evidence>
<keyword evidence="4" id="KW-1185">Reference proteome</keyword>
<dbReference type="OrthoDB" id="3297594at2"/>
<evidence type="ECO:0000313" key="3">
    <source>
        <dbReference type="EMBL" id="RAK26298.1"/>
    </source>
</evidence>
<dbReference type="EMBL" id="QLMJ01000028">
    <property type="protein sequence ID" value="RAK26298.1"/>
    <property type="molecule type" value="Genomic_DNA"/>
</dbReference>
<evidence type="ECO:0000256" key="2">
    <source>
        <dbReference type="SAM" id="SignalP"/>
    </source>
</evidence>
<feature type="chain" id="PRO_5038830070" description="Lipoprotein" evidence="2">
    <location>
        <begin position="21"/>
        <end position="228"/>
    </location>
</feature>
<protein>
    <recommendedName>
        <fullName evidence="5">Lipoprotein</fullName>
    </recommendedName>
</protein>
<evidence type="ECO:0000313" key="4">
    <source>
        <dbReference type="Proteomes" id="UP000249341"/>
    </source>
</evidence>
<accession>A0A327YZA6</accession>
<dbReference type="RefSeq" id="WP_111654782.1">
    <property type="nucleotide sequence ID" value="NZ_JACHWI010000014.1"/>
</dbReference>
<dbReference type="AlphaFoldDB" id="A0A327YZA6"/>
<comment type="caution">
    <text evidence="3">The sequence shown here is derived from an EMBL/GenBank/DDBJ whole genome shotgun (WGS) entry which is preliminary data.</text>
</comment>
<dbReference type="Proteomes" id="UP000249341">
    <property type="component" value="Unassembled WGS sequence"/>
</dbReference>
<evidence type="ECO:0000256" key="1">
    <source>
        <dbReference type="SAM" id="MobiDB-lite"/>
    </source>
</evidence>
<gene>
    <name evidence="3" type="ORF">B0I29_128148</name>
</gene>
<feature type="region of interest" description="Disordered" evidence="1">
    <location>
        <begin position="198"/>
        <end position="228"/>
    </location>
</feature>